<dbReference type="EMBL" id="CP087164">
    <property type="protein sequence ID" value="UGS34830.1"/>
    <property type="molecule type" value="Genomic_DNA"/>
</dbReference>
<evidence type="ECO:0000313" key="9">
    <source>
        <dbReference type="Proteomes" id="UP001162834"/>
    </source>
</evidence>
<dbReference type="Gene3D" id="2.40.110.10">
    <property type="entry name" value="Butyryl-CoA Dehydrogenase, subunit A, domain 2"/>
    <property type="match status" value="1"/>
</dbReference>
<dbReference type="InterPro" id="IPR013786">
    <property type="entry name" value="AcylCoA_DH/ox_N"/>
</dbReference>
<feature type="domain" description="Acyl-CoA dehydrogenase/oxidase N-terminal" evidence="7">
    <location>
        <begin position="16"/>
        <end position="121"/>
    </location>
</feature>
<keyword evidence="5 8" id="KW-0560">Oxidoreductase</keyword>
<dbReference type="InterPro" id="IPR037069">
    <property type="entry name" value="AcylCoA_DH/ox_N_sf"/>
</dbReference>
<dbReference type="InterPro" id="IPR009075">
    <property type="entry name" value="AcylCo_DH/oxidase_C"/>
</dbReference>
<dbReference type="Pfam" id="PF02771">
    <property type="entry name" value="Acyl-CoA_dh_N"/>
    <property type="match status" value="1"/>
</dbReference>
<evidence type="ECO:0000259" key="6">
    <source>
        <dbReference type="Pfam" id="PF00441"/>
    </source>
</evidence>
<dbReference type="PANTHER" id="PTHR43884:SF20">
    <property type="entry name" value="ACYL-COA DEHYDROGENASE FADE28"/>
    <property type="match status" value="1"/>
</dbReference>
<evidence type="ECO:0000256" key="2">
    <source>
        <dbReference type="ARBA" id="ARBA00009347"/>
    </source>
</evidence>
<name>A0A9E7BZ15_9ACTN</name>
<dbReference type="Proteomes" id="UP001162834">
    <property type="component" value="Chromosome"/>
</dbReference>
<dbReference type="Pfam" id="PF00441">
    <property type="entry name" value="Acyl-CoA_dh_1"/>
    <property type="match status" value="1"/>
</dbReference>
<dbReference type="GO" id="GO:0003995">
    <property type="term" value="F:acyl-CoA dehydrogenase activity"/>
    <property type="evidence" value="ECO:0007669"/>
    <property type="project" value="TreeGrafter"/>
</dbReference>
<dbReference type="InterPro" id="IPR009100">
    <property type="entry name" value="AcylCoA_DH/oxidase_NM_dom_sf"/>
</dbReference>
<evidence type="ECO:0000313" key="8">
    <source>
        <dbReference type="EMBL" id="UGS34830.1"/>
    </source>
</evidence>
<accession>A0A9E7BZ15</accession>
<dbReference type="Gene3D" id="1.10.540.10">
    <property type="entry name" value="Acyl-CoA dehydrogenase/oxidase, N-terminal domain"/>
    <property type="match status" value="1"/>
</dbReference>
<sequence length="371" mass="38309">MSDAAATATEGRELRAALRETARSFLADRCRPDVVRAIAAGDRDGDALWREVVELGWTGVQAPEEHGGLGAGLPELAVLLEECGRALAPLPMLGAAVLGPGALLDAGGPAAAEWLPRIVAGQAIVTAAMAGADGVPGRLDTRVGAEGGRLVLDGVAGFVADLPAADAVIVAARGGRGEVAAVLVETGAAGVAIEDQPVHDCTRRLARLTLRGVEVAPAARIGGAELVERAADRGALAVAADGVGGAGRVLEITLEHLRTREQFGRPLGSFQALKHRCADMFLRLTGARAAVEHAAAAFDRPGERVAAVAIAKSTAAEAYAHIAGEGVQMHGGIGFTWEHDMHLFLKRAKLGEALFGDGDHHRDRLDRLIFA</sequence>
<comment type="similarity">
    <text evidence="2">Belongs to the acyl-CoA dehydrogenase family.</text>
</comment>
<dbReference type="SUPFAM" id="SSF47203">
    <property type="entry name" value="Acyl-CoA dehydrogenase C-terminal domain-like"/>
    <property type="match status" value="1"/>
</dbReference>
<dbReference type="Gene3D" id="1.20.140.10">
    <property type="entry name" value="Butyryl-CoA Dehydrogenase, subunit A, domain 3"/>
    <property type="match status" value="1"/>
</dbReference>
<dbReference type="InterPro" id="IPR036250">
    <property type="entry name" value="AcylCo_DH-like_C"/>
</dbReference>
<evidence type="ECO:0000256" key="4">
    <source>
        <dbReference type="ARBA" id="ARBA00022827"/>
    </source>
</evidence>
<dbReference type="AlphaFoldDB" id="A0A9E7BZ15"/>
<keyword evidence="3" id="KW-0285">Flavoprotein</keyword>
<dbReference type="KEGG" id="sbae:DSM104329_01212"/>
<dbReference type="PANTHER" id="PTHR43884">
    <property type="entry name" value="ACYL-COA DEHYDROGENASE"/>
    <property type="match status" value="1"/>
</dbReference>
<dbReference type="SUPFAM" id="SSF56645">
    <property type="entry name" value="Acyl-CoA dehydrogenase NM domain-like"/>
    <property type="match status" value="1"/>
</dbReference>
<evidence type="ECO:0000259" key="7">
    <source>
        <dbReference type="Pfam" id="PF02771"/>
    </source>
</evidence>
<dbReference type="RefSeq" id="WP_259314496.1">
    <property type="nucleotide sequence ID" value="NZ_CP087164.1"/>
</dbReference>
<keyword evidence="4" id="KW-0274">FAD</keyword>
<evidence type="ECO:0000256" key="1">
    <source>
        <dbReference type="ARBA" id="ARBA00001974"/>
    </source>
</evidence>
<feature type="domain" description="Acyl-CoA dehydrogenase/oxidase C-terminal" evidence="6">
    <location>
        <begin position="223"/>
        <end position="367"/>
    </location>
</feature>
<protein>
    <submittedName>
        <fullName evidence="8">Acyl-CoA dehydrogenase FadE27</fullName>
        <ecNumber evidence="8">1.3.99.-</ecNumber>
    </submittedName>
</protein>
<comment type="cofactor">
    <cofactor evidence="1">
        <name>FAD</name>
        <dbReference type="ChEBI" id="CHEBI:57692"/>
    </cofactor>
</comment>
<evidence type="ECO:0000256" key="3">
    <source>
        <dbReference type="ARBA" id="ARBA00022630"/>
    </source>
</evidence>
<evidence type="ECO:0000256" key="5">
    <source>
        <dbReference type="ARBA" id="ARBA00023002"/>
    </source>
</evidence>
<dbReference type="EC" id="1.3.99.-" evidence="8"/>
<dbReference type="InterPro" id="IPR046373">
    <property type="entry name" value="Acyl-CoA_Oxase/DH_mid-dom_sf"/>
</dbReference>
<dbReference type="CDD" id="cd00567">
    <property type="entry name" value="ACAD"/>
    <property type="match status" value="1"/>
</dbReference>
<proteinExistence type="inferred from homology"/>
<gene>
    <name evidence="8" type="ORF">DSM104329_01212</name>
</gene>
<keyword evidence="9" id="KW-1185">Reference proteome</keyword>
<dbReference type="GO" id="GO:0050660">
    <property type="term" value="F:flavin adenine dinucleotide binding"/>
    <property type="evidence" value="ECO:0007669"/>
    <property type="project" value="InterPro"/>
</dbReference>
<reference evidence="8" key="1">
    <citation type="journal article" date="2022" name="Int. J. Syst. Evol. Microbiol.">
        <title>Pseudomonas aegrilactucae sp. nov. and Pseudomonas morbosilactucae sp. nov., pathogens causing bacterial rot of lettuce in Japan.</title>
        <authorList>
            <person name="Sawada H."/>
            <person name="Fujikawa T."/>
            <person name="Satou M."/>
        </authorList>
    </citation>
    <scope>NUCLEOTIDE SEQUENCE</scope>
    <source>
        <strain evidence="8">0166_1</strain>
    </source>
</reference>
<organism evidence="8 9">
    <name type="scientific">Capillimicrobium parvum</name>
    <dbReference type="NCBI Taxonomy" id="2884022"/>
    <lineage>
        <taxon>Bacteria</taxon>
        <taxon>Bacillati</taxon>
        <taxon>Actinomycetota</taxon>
        <taxon>Thermoleophilia</taxon>
        <taxon>Solirubrobacterales</taxon>
        <taxon>Capillimicrobiaceae</taxon>
        <taxon>Capillimicrobium</taxon>
    </lineage>
</organism>